<dbReference type="InterPro" id="IPR020048">
    <property type="entry name" value="NADPH-dep_FMN_reduc_SsuE"/>
</dbReference>
<dbReference type="PANTHER" id="PTHR43408:SF1">
    <property type="entry name" value="FMN REDUCTASE (NADPH)"/>
    <property type="match status" value="1"/>
</dbReference>
<sequence length="183" mass="19199">MPTVAAISGAPAETSRVNGLIGYARRKLEENGVSVRTIQVTALPHSDLLLGKSDGAPIREAVDSTTLADGVIVASPVYKATYSGILKTFLDLLPPKGLSGKPVLPLFVGGTIAHLLAIDFGLKPVLSVLGARCLLQGVYAVDDQVAREGDGVFRIAEEVRARLDESVDELLRFLPAAVKSPAS</sequence>
<dbReference type="InterPro" id="IPR051814">
    <property type="entry name" value="NAD(P)H-dep_FMN_reductase"/>
</dbReference>
<evidence type="ECO:0000256" key="1">
    <source>
        <dbReference type="ARBA" id="ARBA00022630"/>
    </source>
</evidence>
<dbReference type="InterPro" id="IPR029039">
    <property type="entry name" value="Flavoprotein-like_sf"/>
</dbReference>
<dbReference type="Pfam" id="PF03358">
    <property type="entry name" value="FMN_red"/>
    <property type="match status" value="1"/>
</dbReference>
<dbReference type="Proteomes" id="UP000243688">
    <property type="component" value="Unassembled WGS sequence"/>
</dbReference>
<name>A0A2A6E1A1_9BACL</name>
<proteinExistence type="predicted"/>
<dbReference type="GO" id="GO:0008752">
    <property type="term" value="F:FMN reductase [NAD(P)H] activity"/>
    <property type="evidence" value="ECO:0007669"/>
    <property type="project" value="InterPro"/>
</dbReference>
<gene>
    <name evidence="5" type="ORF">BLM47_05285</name>
</gene>
<dbReference type="SUPFAM" id="SSF52218">
    <property type="entry name" value="Flavoproteins"/>
    <property type="match status" value="1"/>
</dbReference>
<evidence type="ECO:0000256" key="2">
    <source>
        <dbReference type="ARBA" id="ARBA00022643"/>
    </source>
</evidence>
<reference evidence="5 6" key="1">
    <citation type="submission" date="2016-12" db="EMBL/GenBank/DDBJ databases">
        <title>Candidatus Reconcilibacillus cellulovorans genome.</title>
        <authorList>
            <person name="Kolinko S."/>
            <person name="Wu Y.-W."/>
            <person name="Tachea F."/>
            <person name="Denzel E."/>
            <person name="Hiras J."/>
            <person name="Baecker N."/>
            <person name="Chan L.J."/>
            <person name="Eichorst S.A."/>
            <person name="Frey D."/>
            <person name="Adams P.D."/>
            <person name="Pray T."/>
            <person name="Tanjore D."/>
            <person name="Petzold C.J."/>
            <person name="Gladden J.M."/>
            <person name="Simmons B.A."/>
            <person name="Singer S.W."/>
        </authorList>
    </citation>
    <scope>NUCLEOTIDE SEQUENCE [LARGE SCALE GENOMIC DNA]</scope>
    <source>
        <strain evidence="5">JTherm</strain>
    </source>
</reference>
<dbReference type="Gene3D" id="3.40.50.360">
    <property type="match status" value="1"/>
</dbReference>
<evidence type="ECO:0000313" key="6">
    <source>
        <dbReference type="Proteomes" id="UP000243688"/>
    </source>
</evidence>
<evidence type="ECO:0000313" key="5">
    <source>
        <dbReference type="EMBL" id="PDO10811.1"/>
    </source>
</evidence>
<protein>
    <submittedName>
        <fullName evidence="5">FMN reductase (NADPH)</fullName>
    </submittedName>
</protein>
<organism evidence="5 6">
    <name type="scientific">Candidatus Reconcilbacillus cellulovorans</name>
    <dbReference type="NCBI Taxonomy" id="1906605"/>
    <lineage>
        <taxon>Bacteria</taxon>
        <taxon>Bacillati</taxon>
        <taxon>Bacillota</taxon>
        <taxon>Bacilli</taxon>
        <taxon>Bacillales</taxon>
        <taxon>Paenibacillaceae</taxon>
        <taxon>Candidatus Reconcilbacillus</taxon>
    </lineage>
</organism>
<dbReference type="NCBIfam" id="TIGR03567">
    <property type="entry name" value="FMN_reduc_SsuE"/>
    <property type="match status" value="1"/>
</dbReference>
<feature type="domain" description="NADPH-dependent FMN reductase-like" evidence="4">
    <location>
        <begin position="3"/>
        <end position="143"/>
    </location>
</feature>
<keyword evidence="1" id="KW-0285">Flavoprotein</keyword>
<keyword evidence="2" id="KW-0288">FMN</keyword>
<evidence type="ECO:0000259" key="4">
    <source>
        <dbReference type="Pfam" id="PF03358"/>
    </source>
</evidence>
<dbReference type="GO" id="GO:0046306">
    <property type="term" value="P:alkanesulfonate catabolic process"/>
    <property type="evidence" value="ECO:0007669"/>
    <property type="project" value="InterPro"/>
</dbReference>
<dbReference type="AlphaFoldDB" id="A0A2A6E1A1"/>
<evidence type="ECO:0000256" key="3">
    <source>
        <dbReference type="ARBA" id="ARBA00023002"/>
    </source>
</evidence>
<accession>A0A2A6E1A1</accession>
<dbReference type="PANTHER" id="PTHR43408">
    <property type="entry name" value="FMN REDUCTASE (NADPH)"/>
    <property type="match status" value="1"/>
</dbReference>
<dbReference type="EMBL" id="MOXJ01000009">
    <property type="protein sequence ID" value="PDO10811.1"/>
    <property type="molecule type" value="Genomic_DNA"/>
</dbReference>
<comment type="caution">
    <text evidence="5">The sequence shown here is derived from an EMBL/GenBank/DDBJ whole genome shotgun (WGS) entry which is preliminary data.</text>
</comment>
<dbReference type="InterPro" id="IPR005025">
    <property type="entry name" value="FMN_Rdtase-like_dom"/>
</dbReference>
<keyword evidence="3" id="KW-0560">Oxidoreductase</keyword>